<dbReference type="PANTHER" id="PTHR31763">
    <property type="entry name" value="HYPOTHETICAL PROTEIN LOC689766"/>
    <property type="match status" value="1"/>
</dbReference>
<accession>A0A8T1SRU8</accession>
<dbReference type="Proteomes" id="UP000765507">
    <property type="component" value="Unassembled WGS sequence"/>
</dbReference>
<comment type="caution">
    <text evidence="1">The sequence shown here is derived from an EMBL/GenBank/DDBJ whole genome shotgun (WGS) entry which is preliminary data.</text>
</comment>
<evidence type="ECO:0000313" key="1">
    <source>
        <dbReference type="EMBL" id="KAG6931380.1"/>
    </source>
</evidence>
<dbReference type="EMBL" id="JAHGAV010000123">
    <property type="protein sequence ID" value="KAG6931380.1"/>
    <property type="molecule type" value="Genomic_DNA"/>
</dbReference>
<dbReference type="PANTHER" id="PTHR31763:SF2">
    <property type="entry name" value="CHROMOSOME 1 OPEN READING FRAME 100"/>
    <property type="match status" value="1"/>
</dbReference>
<organism evidence="1 2">
    <name type="scientific">Chelydra serpentina</name>
    <name type="common">Snapping turtle</name>
    <name type="synonym">Testudo serpentina</name>
    <dbReference type="NCBI Taxonomy" id="8475"/>
    <lineage>
        <taxon>Eukaryota</taxon>
        <taxon>Metazoa</taxon>
        <taxon>Chordata</taxon>
        <taxon>Craniata</taxon>
        <taxon>Vertebrata</taxon>
        <taxon>Euteleostomi</taxon>
        <taxon>Archelosauria</taxon>
        <taxon>Testudinata</taxon>
        <taxon>Testudines</taxon>
        <taxon>Cryptodira</taxon>
        <taxon>Durocryptodira</taxon>
        <taxon>Americhelydia</taxon>
        <taxon>Chelydroidea</taxon>
        <taxon>Chelydridae</taxon>
        <taxon>Chelydra</taxon>
    </lineage>
</organism>
<dbReference type="OrthoDB" id="10034627at2759"/>
<keyword evidence="2" id="KW-1185">Reference proteome</keyword>
<sequence>MPETAPGPFIKLHPAPVKHEVETQYQHDFDNLTLKRYVLFQRTKKAATKDWYKQTMYKEEFTLPFYNLDCYEDKYTLRTDPGPLPIWRTIADPKKYNLPLVVREKYFS</sequence>
<name>A0A8T1SRU8_CHESE</name>
<protein>
    <submittedName>
        <fullName evidence="1">Uncharacterized protein</fullName>
    </submittedName>
</protein>
<dbReference type="InterPro" id="IPR037668">
    <property type="entry name" value="SPMIP3"/>
</dbReference>
<evidence type="ECO:0000313" key="2">
    <source>
        <dbReference type="Proteomes" id="UP000765507"/>
    </source>
</evidence>
<gene>
    <name evidence="1" type="ORF">G0U57_001915</name>
</gene>
<dbReference type="AlphaFoldDB" id="A0A8T1SRU8"/>
<reference evidence="1 2" key="1">
    <citation type="journal article" date="2020" name="G3 (Bethesda)">
        <title>Draft Genome of the Common Snapping Turtle, Chelydra serpentina, a Model for Phenotypic Plasticity in Reptiles.</title>
        <authorList>
            <person name="Das D."/>
            <person name="Singh S.K."/>
            <person name="Bierstedt J."/>
            <person name="Erickson A."/>
            <person name="Galli G.L.J."/>
            <person name="Crossley D.A. 2nd"/>
            <person name="Rhen T."/>
        </authorList>
    </citation>
    <scope>NUCLEOTIDE SEQUENCE [LARGE SCALE GENOMIC DNA]</scope>
    <source>
        <strain evidence="1">KW</strain>
    </source>
</reference>
<dbReference type="Pfam" id="PF17670">
    <property type="entry name" value="DUF5530"/>
    <property type="match status" value="1"/>
</dbReference>
<proteinExistence type="predicted"/>